<dbReference type="HOGENOM" id="CLU_1701245_0_0_11"/>
<feature type="compositionally biased region" description="Basic and acidic residues" evidence="1">
    <location>
        <begin position="79"/>
        <end position="91"/>
    </location>
</feature>
<comment type="caution">
    <text evidence="2">The sequence shown here is derived from an EMBL/GenBank/DDBJ whole genome shotgun (WGS) entry which is preliminary data.</text>
</comment>
<dbReference type="EMBL" id="ABXJ01000055">
    <property type="protein sequence ID" value="EEA90872.1"/>
    <property type="molecule type" value="Genomic_DNA"/>
</dbReference>
<gene>
    <name evidence="2" type="ORF">COLSTE_00908</name>
</gene>
<dbReference type="Proteomes" id="UP000003560">
    <property type="component" value="Unassembled WGS sequence"/>
</dbReference>
<reference evidence="2 3" key="2">
    <citation type="submission" date="2008-10" db="EMBL/GenBank/DDBJ databases">
        <authorList>
            <person name="Fulton L."/>
            <person name="Clifton S."/>
            <person name="Fulton B."/>
            <person name="Xu J."/>
            <person name="Minx P."/>
            <person name="Pepin K.H."/>
            <person name="Johnson M."/>
            <person name="Thiruvilangam P."/>
            <person name="Bhonagiri V."/>
            <person name="Nash W.E."/>
            <person name="Mardis E.R."/>
            <person name="Wilson R.K."/>
        </authorList>
    </citation>
    <scope>NUCLEOTIDE SEQUENCE [LARGE SCALE GENOMIC DNA]</scope>
    <source>
        <strain evidence="2 3">DSM 13279</strain>
    </source>
</reference>
<accession>B6GA17</accession>
<proteinExistence type="predicted"/>
<feature type="compositionally biased region" description="Polar residues" evidence="1">
    <location>
        <begin position="27"/>
        <end position="36"/>
    </location>
</feature>
<reference evidence="2 3" key="1">
    <citation type="submission" date="2008-10" db="EMBL/GenBank/DDBJ databases">
        <title>Draft genome sequence of Collinsella stercoris (DSM 13279).</title>
        <authorList>
            <person name="Sudarsanam P."/>
            <person name="Ley R."/>
            <person name="Guruge J."/>
            <person name="Turnbaugh P.J."/>
            <person name="Mahowald M."/>
            <person name="Liep D."/>
            <person name="Gordon J."/>
        </authorList>
    </citation>
    <scope>NUCLEOTIDE SEQUENCE [LARGE SCALE GENOMIC DNA]</scope>
    <source>
        <strain evidence="2 3">DSM 13279</strain>
    </source>
</reference>
<evidence type="ECO:0000313" key="3">
    <source>
        <dbReference type="Proteomes" id="UP000003560"/>
    </source>
</evidence>
<dbReference type="AlphaFoldDB" id="B6GA17"/>
<keyword evidence="3" id="KW-1185">Reference proteome</keyword>
<evidence type="ECO:0000256" key="1">
    <source>
        <dbReference type="SAM" id="MobiDB-lite"/>
    </source>
</evidence>
<feature type="region of interest" description="Disordered" evidence="1">
    <location>
        <begin position="27"/>
        <end position="93"/>
    </location>
</feature>
<protein>
    <submittedName>
        <fullName evidence="2">Uncharacterized protein</fullName>
    </submittedName>
</protein>
<dbReference type="STRING" id="445975.COLSTE_00908"/>
<feature type="compositionally biased region" description="Basic residues" evidence="1">
    <location>
        <begin position="64"/>
        <end position="78"/>
    </location>
</feature>
<organism evidence="2 3">
    <name type="scientific">Collinsella stercoris DSM 13279</name>
    <dbReference type="NCBI Taxonomy" id="445975"/>
    <lineage>
        <taxon>Bacteria</taxon>
        <taxon>Bacillati</taxon>
        <taxon>Actinomycetota</taxon>
        <taxon>Coriobacteriia</taxon>
        <taxon>Coriobacteriales</taxon>
        <taxon>Coriobacteriaceae</taxon>
        <taxon>Collinsella</taxon>
    </lineage>
</organism>
<evidence type="ECO:0000313" key="2">
    <source>
        <dbReference type="EMBL" id="EEA90872.1"/>
    </source>
</evidence>
<sequence>MRCPQGPGSAQSLHTCVRAPCHNGWHQSAHTPSTAQGAYDELSEQPRAHCPCCRRRSRQDGRSFRRRAGRGGARRHKGRGVEGRRSTRRDPGGICPGVWRDVCPGVQLGGRREIGRRKIGPSKGSARARILFFKAHAALGARQRCRRPRKTGAS</sequence>
<name>B6GA17_9ACTN</name>